<dbReference type="GO" id="GO:0000813">
    <property type="term" value="C:ESCRT I complex"/>
    <property type="evidence" value="ECO:0007669"/>
    <property type="project" value="TreeGrafter"/>
</dbReference>
<evidence type="ECO:0000256" key="6">
    <source>
        <dbReference type="PROSITE-ProRule" id="PRU00646"/>
    </source>
</evidence>
<feature type="domain" description="VPS37 C-terminal" evidence="8">
    <location>
        <begin position="294"/>
        <end position="375"/>
    </location>
</feature>
<reference evidence="9 10" key="1">
    <citation type="journal article" date="2010" name="Nature">
        <title>The Ectocarpus genome and the independent evolution of multicellularity in brown algae.</title>
        <authorList>
            <person name="Cock J.M."/>
            <person name="Sterck L."/>
            <person name="Rouze P."/>
            <person name="Scornet D."/>
            <person name="Allen A.E."/>
            <person name="Amoutzias G."/>
            <person name="Anthouard V."/>
            <person name="Artiguenave F."/>
            <person name="Aury J.M."/>
            <person name="Badger J.H."/>
            <person name="Beszteri B."/>
            <person name="Billiau K."/>
            <person name="Bonnet E."/>
            <person name="Bothwell J.H."/>
            <person name="Bowler C."/>
            <person name="Boyen C."/>
            <person name="Brownlee C."/>
            <person name="Carrano C.J."/>
            <person name="Charrier B."/>
            <person name="Cho G.Y."/>
            <person name="Coelho S.M."/>
            <person name="Collen J."/>
            <person name="Corre E."/>
            <person name="Da Silva C."/>
            <person name="Delage L."/>
            <person name="Delaroque N."/>
            <person name="Dittami S.M."/>
            <person name="Doulbeau S."/>
            <person name="Elias M."/>
            <person name="Farnham G."/>
            <person name="Gachon C.M."/>
            <person name="Gschloessl B."/>
            <person name="Heesch S."/>
            <person name="Jabbari K."/>
            <person name="Jubin C."/>
            <person name="Kawai H."/>
            <person name="Kimura K."/>
            <person name="Kloareg B."/>
            <person name="Kupper F.C."/>
            <person name="Lang D."/>
            <person name="Le Bail A."/>
            <person name="Leblanc C."/>
            <person name="Lerouge P."/>
            <person name="Lohr M."/>
            <person name="Lopez P.J."/>
            <person name="Martens C."/>
            <person name="Maumus F."/>
            <person name="Michel G."/>
            <person name="Miranda-Saavedra D."/>
            <person name="Morales J."/>
            <person name="Moreau H."/>
            <person name="Motomura T."/>
            <person name="Nagasato C."/>
            <person name="Napoli C.A."/>
            <person name="Nelson D.R."/>
            <person name="Nyvall-Collen P."/>
            <person name="Peters A.F."/>
            <person name="Pommier C."/>
            <person name="Potin P."/>
            <person name="Poulain J."/>
            <person name="Quesneville H."/>
            <person name="Read B."/>
            <person name="Rensing S.A."/>
            <person name="Ritter A."/>
            <person name="Rousvoal S."/>
            <person name="Samanta M."/>
            <person name="Samson G."/>
            <person name="Schroeder D.C."/>
            <person name="Segurens B."/>
            <person name="Strittmatter M."/>
            <person name="Tonon T."/>
            <person name="Tregear J.W."/>
            <person name="Valentin K."/>
            <person name="von Dassow P."/>
            <person name="Yamagishi T."/>
            <person name="Van de Peer Y."/>
            <person name="Wincker P."/>
        </authorList>
    </citation>
    <scope>NUCLEOTIDE SEQUENCE [LARGE SCALE GENOMIC DNA]</scope>
    <source>
        <strain evidence="10">Ec32 / CCAP1310/4</strain>
    </source>
</reference>
<comment type="similarity">
    <text evidence="2">Belongs to the VPS37 family.</text>
</comment>
<dbReference type="GO" id="GO:0006623">
    <property type="term" value="P:protein targeting to vacuole"/>
    <property type="evidence" value="ECO:0007669"/>
    <property type="project" value="TreeGrafter"/>
</dbReference>
<dbReference type="PANTHER" id="PTHR13678:SF2">
    <property type="entry name" value="VACUOLAR PROTEIN SORTING-ASSOCIATED PROTEIN 37A"/>
    <property type="match status" value="1"/>
</dbReference>
<dbReference type="GO" id="GO:0043162">
    <property type="term" value="P:ubiquitin-dependent protein catabolic process via the multivesicular body sorting pathway"/>
    <property type="evidence" value="ECO:0007669"/>
    <property type="project" value="TreeGrafter"/>
</dbReference>
<dbReference type="OMA" id="RASHEWL"/>
<feature type="region of interest" description="Disordered" evidence="7">
    <location>
        <begin position="1"/>
        <end position="22"/>
    </location>
</feature>
<dbReference type="eggNOG" id="KOG3270">
    <property type="taxonomic scope" value="Eukaryota"/>
</dbReference>
<gene>
    <name evidence="9" type="ORF">Esi_0125_0048</name>
</gene>
<dbReference type="EMBL" id="FN647904">
    <property type="protein sequence ID" value="CBJ49049.1"/>
    <property type="molecule type" value="Genomic_DNA"/>
</dbReference>
<keyword evidence="5 6" id="KW-0653">Protein transport</keyword>
<dbReference type="Pfam" id="PF07200">
    <property type="entry name" value="Mod_r"/>
    <property type="match status" value="1"/>
</dbReference>
<dbReference type="OrthoDB" id="191177at2759"/>
<evidence type="ECO:0000259" key="8">
    <source>
        <dbReference type="PROSITE" id="PS51314"/>
    </source>
</evidence>
<comment type="subcellular location">
    <subcellularLocation>
        <location evidence="1">Endosome</location>
    </subcellularLocation>
</comment>
<keyword evidence="10" id="KW-1185">Reference proteome</keyword>
<evidence type="ECO:0000313" key="10">
    <source>
        <dbReference type="Proteomes" id="UP000002630"/>
    </source>
</evidence>
<organism evidence="9 10">
    <name type="scientific">Ectocarpus siliculosus</name>
    <name type="common">Brown alga</name>
    <name type="synonym">Conferva siliculosa</name>
    <dbReference type="NCBI Taxonomy" id="2880"/>
    <lineage>
        <taxon>Eukaryota</taxon>
        <taxon>Sar</taxon>
        <taxon>Stramenopiles</taxon>
        <taxon>Ochrophyta</taxon>
        <taxon>PX clade</taxon>
        <taxon>Phaeophyceae</taxon>
        <taxon>Ectocarpales</taxon>
        <taxon>Ectocarpaceae</taxon>
        <taxon>Ectocarpus</taxon>
    </lineage>
</organism>
<evidence type="ECO:0000256" key="4">
    <source>
        <dbReference type="ARBA" id="ARBA00022753"/>
    </source>
</evidence>
<dbReference type="PROSITE" id="PS51314">
    <property type="entry name" value="VPS37_C"/>
    <property type="match status" value="1"/>
</dbReference>
<protein>
    <recommendedName>
        <fullName evidence="8">VPS37 C-terminal domain-containing protein</fullName>
    </recommendedName>
</protein>
<evidence type="ECO:0000256" key="3">
    <source>
        <dbReference type="ARBA" id="ARBA00022448"/>
    </source>
</evidence>
<sequence length="375" mass="40780">MSWLFGSGNRKTPTGQSDIRAARDRQISNLKERVPGLLLKSTDNSLNEVQITAPDGAKVVLRVFLPTKFPSDRPVLQLLSPVTHPWVNTYMQVVGHPDLHGWDGTNPPLIGDIVAAVIQEFGRSNGGVTTSGRVQASTVWGGPIAQEPSGTPPAVGAFGLGNPPVSYPAGRATGGAASAKGKAHMTSTDPRTGGEVQTRRMRPPVHHTPIPDIPDTFGELQGLSTEKLNRLLGDESARQALLLGMTNVVRMKDLRTDVRKGNVETARLTLAKQDAASVLREEGEKIKAELKALQTSYEDKAHGGGKNMGGTADQMILKRVKHASKMADTSSEQVATDFLEKRVPTQDFLDEFLKERQRYHMLAAKIECMKRDIRF</sequence>
<evidence type="ECO:0000313" key="9">
    <source>
        <dbReference type="EMBL" id="CBJ49049.1"/>
    </source>
</evidence>
<dbReference type="InParanoid" id="D7FJ10"/>
<dbReference type="GO" id="GO:0006612">
    <property type="term" value="P:protein targeting to membrane"/>
    <property type="evidence" value="ECO:0007669"/>
    <property type="project" value="TreeGrafter"/>
</dbReference>
<accession>D7FJ10</accession>
<feature type="compositionally biased region" description="Low complexity" evidence="7">
    <location>
        <begin position="171"/>
        <end position="180"/>
    </location>
</feature>
<evidence type="ECO:0000256" key="2">
    <source>
        <dbReference type="ARBA" id="ARBA00007617"/>
    </source>
</evidence>
<evidence type="ECO:0000256" key="5">
    <source>
        <dbReference type="ARBA" id="ARBA00022927"/>
    </source>
</evidence>
<dbReference type="EMBL" id="FN649743">
    <property type="protein sequence ID" value="CBJ49049.1"/>
    <property type="molecule type" value="Genomic_DNA"/>
</dbReference>
<evidence type="ECO:0000256" key="7">
    <source>
        <dbReference type="SAM" id="MobiDB-lite"/>
    </source>
</evidence>
<dbReference type="InterPro" id="IPR009851">
    <property type="entry name" value="Mod_r"/>
</dbReference>
<keyword evidence="3 6" id="KW-0813">Transport</keyword>
<evidence type="ECO:0000256" key="1">
    <source>
        <dbReference type="ARBA" id="ARBA00004177"/>
    </source>
</evidence>
<dbReference type="STRING" id="2880.D7FJ10"/>
<dbReference type="PANTHER" id="PTHR13678">
    <property type="entry name" value="VACUOLAR PROTEIN SORTING-ASSOCIATED PROTEIN 37"/>
    <property type="match status" value="1"/>
</dbReference>
<proteinExistence type="inferred from homology"/>
<dbReference type="AlphaFoldDB" id="D7FJ10"/>
<dbReference type="Proteomes" id="UP000002630">
    <property type="component" value="Linkage Group LG18"/>
</dbReference>
<keyword evidence="4" id="KW-0967">Endosome</keyword>
<name>D7FJ10_ECTSI</name>
<feature type="region of interest" description="Disordered" evidence="7">
    <location>
        <begin position="171"/>
        <end position="214"/>
    </location>
</feature>